<dbReference type="EMBL" id="UINC01146667">
    <property type="protein sequence ID" value="SVD37529.1"/>
    <property type="molecule type" value="Genomic_DNA"/>
</dbReference>
<evidence type="ECO:0000313" key="1">
    <source>
        <dbReference type="EMBL" id="SVD37529.1"/>
    </source>
</evidence>
<dbReference type="PROSITE" id="PS51257">
    <property type="entry name" value="PROKAR_LIPOPROTEIN"/>
    <property type="match status" value="1"/>
</dbReference>
<reference evidence="1" key="1">
    <citation type="submission" date="2018-05" db="EMBL/GenBank/DDBJ databases">
        <authorList>
            <person name="Lanie J.A."/>
            <person name="Ng W.-L."/>
            <person name="Kazmierczak K.M."/>
            <person name="Andrzejewski T.M."/>
            <person name="Davidsen T.M."/>
            <person name="Wayne K.J."/>
            <person name="Tettelin H."/>
            <person name="Glass J.I."/>
            <person name="Rusch D."/>
            <person name="Podicherti R."/>
            <person name="Tsui H.-C.T."/>
            <person name="Winkler M.E."/>
        </authorList>
    </citation>
    <scope>NUCLEOTIDE SEQUENCE</scope>
</reference>
<proteinExistence type="predicted"/>
<dbReference type="AlphaFoldDB" id="A0A382UTE8"/>
<sequence length="176" mass="19059">MKTLPLIIVGLSIFALSGCNVLERSWDRSKARVGLGPNNVESIGVMVEMGEKPAAIVVEIVLAYGDATVALISQTAVQTWFAEREGFCSSYSNQLDVIRIELPMGYSAQLTQLPKEHKLAQSVFVFVRETGKVEITTLSSPWIHIVDGEIILLDKPPGAKSSTKAIEALEGAKTLC</sequence>
<organism evidence="1">
    <name type="scientific">marine metagenome</name>
    <dbReference type="NCBI Taxonomy" id="408172"/>
    <lineage>
        <taxon>unclassified sequences</taxon>
        <taxon>metagenomes</taxon>
        <taxon>ecological metagenomes</taxon>
    </lineage>
</organism>
<protein>
    <submittedName>
        <fullName evidence="1">Uncharacterized protein</fullName>
    </submittedName>
</protein>
<gene>
    <name evidence="1" type="ORF">METZ01_LOCUS390383</name>
</gene>
<name>A0A382UTE8_9ZZZZ</name>
<accession>A0A382UTE8</accession>